<dbReference type="GO" id="GO:0005737">
    <property type="term" value="C:cytoplasm"/>
    <property type="evidence" value="ECO:0007669"/>
    <property type="project" value="UniProtKB-SubCell"/>
</dbReference>
<feature type="binding site" evidence="5">
    <location>
        <begin position="10"/>
        <end position="15"/>
    </location>
    <ligand>
        <name>ATP</name>
        <dbReference type="ChEBI" id="CHEBI:30616"/>
    </ligand>
</feature>
<reference evidence="9" key="1">
    <citation type="submission" date="2017-09" db="EMBL/GenBank/DDBJ databases">
        <title>Depth-based differentiation of microbial function through sediment-hosted aquifers and enrichment of novel symbionts in the deep terrestrial subsurface.</title>
        <authorList>
            <person name="Probst A.J."/>
            <person name="Ladd B."/>
            <person name="Jarett J.K."/>
            <person name="Geller-Mcgrath D.E."/>
            <person name="Sieber C.M.K."/>
            <person name="Emerson J.B."/>
            <person name="Anantharaman K."/>
            <person name="Thomas B.C."/>
            <person name="Malmstrom R."/>
            <person name="Stieglmeier M."/>
            <person name="Klingl A."/>
            <person name="Woyke T."/>
            <person name="Ryan C.M."/>
            <person name="Banfield J.F."/>
        </authorList>
    </citation>
    <scope>NUCLEOTIDE SEQUENCE [LARGE SCALE GENOMIC DNA]</scope>
</reference>
<feature type="binding site" evidence="5">
    <location>
        <begin position="57"/>
        <end position="59"/>
    </location>
    <ligand>
        <name>AMP</name>
        <dbReference type="ChEBI" id="CHEBI:456215"/>
    </ligand>
</feature>
<dbReference type="InterPro" id="IPR000850">
    <property type="entry name" value="Adenylat/UMP-CMP_kin"/>
</dbReference>
<comment type="subunit">
    <text evidence="5 7">Monomer.</text>
</comment>
<sequence>MNIIVLGPPGSGKSTQARLLAEFLGVPCLESGELLYYLSQEKSQRGREIKKAMEAGSLVEGKIMVDVISKQLKSSSYRTGVVIDGFPRSLSQAKDFKFIPDKVIYVEVSDKENMKRLLKRGRKDDTLELIKRRLEIYHRQTKPALKFYRQKGILLKVDGERPIEVIHQDILSKLKIKN</sequence>
<dbReference type="InterPro" id="IPR027417">
    <property type="entry name" value="P-loop_NTPase"/>
</dbReference>
<organism evidence="8 9">
    <name type="scientific">Candidatus Shapirobacteria bacterium CG_4_9_14_0_2_um_filter_39_11</name>
    <dbReference type="NCBI Taxonomy" id="1974478"/>
    <lineage>
        <taxon>Bacteria</taxon>
        <taxon>Candidatus Shapironibacteriota</taxon>
    </lineage>
</organism>
<comment type="function">
    <text evidence="5">Catalyzes the reversible transfer of the terminal phosphate group between ATP and AMP. Plays an important role in cellular energy homeostasis and in adenine nucleotide metabolism.</text>
</comment>
<feature type="binding site" evidence="5">
    <location>
        <position position="31"/>
    </location>
    <ligand>
        <name>AMP</name>
        <dbReference type="ChEBI" id="CHEBI:456215"/>
    </ligand>
</feature>
<dbReference type="GO" id="GO:0044209">
    <property type="term" value="P:AMP salvage"/>
    <property type="evidence" value="ECO:0007669"/>
    <property type="project" value="UniProtKB-UniRule"/>
</dbReference>
<keyword evidence="5 7" id="KW-0067">ATP-binding</keyword>
<dbReference type="GO" id="GO:0004017">
    <property type="term" value="F:AMP kinase activity"/>
    <property type="evidence" value="ECO:0007669"/>
    <property type="project" value="UniProtKB-UniRule"/>
</dbReference>
<feature type="binding site" evidence="5">
    <location>
        <position position="120"/>
    </location>
    <ligand>
        <name>ATP</name>
        <dbReference type="ChEBI" id="CHEBI:30616"/>
    </ligand>
</feature>
<dbReference type="Proteomes" id="UP000229816">
    <property type="component" value="Unassembled WGS sequence"/>
</dbReference>
<evidence type="ECO:0000256" key="4">
    <source>
        <dbReference type="ARBA" id="ARBA00022777"/>
    </source>
</evidence>
<keyword evidence="5" id="KW-0963">Cytoplasm</keyword>
<dbReference type="InterPro" id="IPR033690">
    <property type="entry name" value="Adenylat_kinase_CS"/>
</dbReference>
<dbReference type="Pfam" id="PF00406">
    <property type="entry name" value="ADK"/>
    <property type="match status" value="1"/>
</dbReference>
<dbReference type="EC" id="2.7.4.3" evidence="5 7"/>
<keyword evidence="2 5" id="KW-0545">Nucleotide biosynthesis</keyword>
<dbReference type="PROSITE" id="PS00113">
    <property type="entry name" value="ADENYLATE_KINASE"/>
    <property type="match status" value="1"/>
</dbReference>
<evidence type="ECO:0000256" key="5">
    <source>
        <dbReference type="HAMAP-Rule" id="MF_00235"/>
    </source>
</evidence>
<dbReference type="HAMAP" id="MF_00235">
    <property type="entry name" value="Adenylate_kinase_Adk"/>
    <property type="match status" value="1"/>
</dbReference>
<dbReference type="GO" id="GO:0005524">
    <property type="term" value="F:ATP binding"/>
    <property type="evidence" value="ECO:0007669"/>
    <property type="project" value="UniProtKB-UniRule"/>
</dbReference>
<comment type="subcellular location">
    <subcellularLocation>
        <location evidence="5 7">Cytoplasm</location>
    </subcellularLocation>
</comment>
<evidence type="ECO:0000256" key="3">
    <source>
        <dbReference type="ARBA" id="ARBA00022741"/>
    </source>
</evidence>
<evidence type="ECO:0000256" key="2">
    <source>
        <dbReference type="ARBA" id="ARBA00022727"/>
    </source>
</evidence>
<feature type="binding site" evidence="5">
    <location>
        <position position="122"/>
    </location>
    <ligand>
        <name>AMP</name>
        <dbReference type="ChEBI" id="CHEBI:456215"/>
    </ligand>
</feature>
<feature type="binding site" evidence="5">
    <location>
        <begin position="85"/>
        <end position="88"/>
    </location>
    <ligand>
        <name>AMP</name>
        <dbReference type="ChEBI" id="CHEBI:456215"/>
    </ligand>
</feature>
<dbReference type="CDD" id="cd01428">
    <property type="entry name" value="ADK"/>
    <property type="match status" value="1"/>
</dbReference>
<evidence type="ECO:0000256" key="1">
    <source>
        <dbReference type="ARBA" id="ARBA00022679"/>
    </source>
</evidence>
<dbReference type="Gene3D" id="3.40.50.300">
    <property type="entry name" value="P-loop containing nucleotide triphosphate hydrolases"/>
    <property type="match status" value="1"/>
</dbReference>
<comment type="domain">
    <text evidence="5">Consists of three domains, a large central CORE domain and two small peripheral domains, NMPbind and LID, which undergo movements during catalysis. The LID domain closes over the site of phosphoryl transfer upon ATP binding. Assembling and dissambling the active center during each catalytic cycle provides an effective means to prevent ATP hydrolysis.</text>
</comment>
<keyword evidence="4 5" id="KW-0418">Kinase</keyword>
<dbReference type="SUPFAM" id="SSF52540">
    <property type="entry name" value="P-loop containing nucleoside triphosphate hydrolases"/>
    <property type="match status" value="1"/>
</dbReference>
<comment type="catalytic activity">
    <reaction evidence="5 7">
        <text>AMP + ATP = 2 ADP</text>
        <dbReference type="Rhea" id="RHEA:12973"/>
        <dbReference type="ChEBI" id="CHEBI:30616"/>
        <dbReference type="ChEBI" id="CHEBI:456215"/>
        <dbReference type="ChEBI" id="CHEBI:456216"/>
        <dbReference type="EC" id="2.7.4.3"/>
    </reaction>
</comment>
<feature type="binding site" evidence="5">
    <location>
        <position position="161"/>
    </location>
    <ligand>
        <name>ATP</name>
        <dbReference type="ChEBI" id="CHEBI:30616"/>
    </ligand>
</feature>
<evidence type="ECO:0000256" key="6">
    <source>
        <dbReference type="RuleBase" id="RU003330"/>
    </source>
</evidence>
<dbReference type="UniPathway" id="UPA00588">
    <property type="reaction ID" value="UER00649"/>
</dbReference>
<dbReference type="AlphaFoldDB" id="A0A2M8ET86"/>
<dbReference type="EMBL" id="PFSF01000015">
    <property type="protein sequence ID" value="PJC28332.1"/>
    <property type="molecule type" value="Genomic_DNA"/>
</dbReference>
<name>A0A2M8ET86_9BACT</name>
<protein>
    <recommendedName>
        <fullName evidence="5 7">Adenylate kinase</fullName>
        <shortName evidence="5">AK</shortName>
        <ecNumber evidence="5 7">2.7.4.3</ecNumber>
    </recommendedName>
    <alternativeName>
        <fullName evidence="5">ATP-AMP transphosphorylase</fullName>
    </alternativeName>
    <alternativeName>
        <fullName evidence="5">ATP:AMP phosphotransferase</fullName>
    </alternativeName>
    <alternativeName>
        <fullName evidence="5">Adenylate monophosphate kinase</fullName>
    </alternativeName>
</protein>
<dbReference type="PANTHER" id="PTHR23359">
    <property type="entry name" value="NUCLEOTIDE KINASE"/>
    <property type="match status" value="1"/>
</dbReference>
<evidence type="ECO:0000313" key="9">
    <source>
        <dbReference type="Proteomes" id="UP000229816"/>
    </source>
</evidence>
<comment type="caution">
    <text evidence="8">The sequence shown here is derived from an EMBL/GenBank/DDBJ whole genome shotgun (WGS) entry which is preliminary data.</text>
</comment>
<feature type="binding site" evidence="5">
    <location>
        <position position="133"/>
    </location>
    <ligand>
        <name>AMP</name>
        <dbReference type="ChEBI" id="CHEBI:456215"/>
    </ligand>
</feature>
<comment type="similarity">
    <text evidence="5 6">Belongs to the adenylate kinase family.</text>
</comment>
<proteinExistence type="inferred from homology"/>
<dbReference type="PRINTS" id="PR00094">
    <property type="entry name" value="ADENYLTKNASE"/>
</dbReference>
<comment type="pathway">
    <text evidence="5">Purine metabolism; AMP biosynthesis via salvage pathway; AMP from ADP: step 1/1.</text>
</comment>
<evidence type="ECO:0000256" key="7">
    <source>
        <dbReference type="RuleBase" id="RU003331"/>
    </source>
</evidence>
<keyword evidence="1 5" id="KW-0808">Transferase</keyword>
<feature type="region of interest" description="NMP" evidence="5">
    <location>
        <begin position="30"/>
        <end position="59"/>
    </location>
</feature>
<feature type="binding site" evidence="5">
    <location>
        <position position="92"/>
    </location>
    <ligand>
        <name>AMP</name>
        <dbReference type="ChEBI" id="CHEBI:456215"/>
    </ligand>
</feature>
<accession>A0A2M8ET86</accession>
<gene>
    <name evidence="5" type="primary">adk</name>
    <name evidence="8" type="ORF">CO054_00685</name>
</gene>
<keyword evidence="3 5" id="KW-0547">Nucleotide-binding</keyword>
<comment type="caution">
    <text evidence="5">Lacks conserved residue(s) required for the propagation of feature annotation.</text>
</comment>
<evidence type="ECO:0000313" key="8">
    <source>
        <dbReference type="EMBL" id="PJC28332.1"/>
    </source>
</evidence>